<dbReference type="InterPro" id="IPR015919">
    <property type="entry name" value="Cadherin-like_sf"/>
</dbReference>
<accession>A0A932GMM9</accession>
<dbReference type="GO" id="GO:0016020">
    <property type="term" value="C:membrane"/>
    <property type="evidence" value="ECO:0007669"/>
    <property type="project" value="InterPro"/>
</dbReference>
<name>A0A932GMM9_UNCTE</name>
<gene>
    <name evidence="2" type="ORF">HYY65_01065</name>
</gene>
<dbReference type="SUPFAM" id="SSF49313">
    <property type="entry name" value="Cadherin-like"/>
    <property type="match status" value="1"/>
</dbReference>
<dbReference type="AlphaFoldDB" id="A0A932GMM9"/>
<dbReference type="InterPro" id="IPR013783">
    <property type="entry name" value="Ig-like_fold"/>
</dbReference>
<dbReference type="PROSITE" id="PS51257">
    <property type="entry name" value="PROKAR_LIPOPROTEIN"/>
    <property type="match status" value="1"/>
</dbReference>
<dbReference type="EMBL" id="JACPSX010000018">
    <property type="protein sequence ID" value="MBI3013665.1"/>
    <property type="molecule type" value="Genomic_DNA"/>
</dbReference>
<reference evidence="2" key="1">
    <citation type="submission" date="2020-07" db="EMBL/GenBank/DDBJ databases">
        <title>Huge and variable diversity of episymbiotic CPR bacteria and DPANN archaea in groundwater ecosystems.</title>
        <authorList>
            <person name="He C.Y."/>
            <person name="Keren R."/>
            <person name="Whittaker M."/>
            <person name="Farag I.F."/>
            <person name="Doudna J."/>
            <person name="Cate J.H.D."/>
            <person name="Banfield J.F."/>
        </authorList>
    </citation>
    <scope>NUCLEOTIDE SEQUENCE</scope>
    <source>
        <strain evidence="2">NC_groundwater_717_Ag_S-0.2um_59_8</strain>
    </source>
</reference>
<comment type="caution">
    <text evidence="2">The sequence shown here is derived from an EMBL/GenBank/DDBJ whole genome shotgun (WGS) entry which is preliminary data.</text>
</comment>
<sequence length="331" mass="35100">MRFLLEERIFRALCLAGLALLLSGCGGGNETPPTPAAKAPSPPSQRTQNSPPVVRQVMLTPEKAYAFSSITAIVSGQDPDGDPVSYSYEWRVNGSVVSRAEENTLKPGSFHKGDQVVVAVTPTDGILVGNPKQSDPLPILNSSPRVRSLAILPRPASGGDRLQIQVESEDLDGDTVSYSYEWFRNGELVIGQGTENLPPELVRKGDRISAAATPFDGETRGARVVSAEVTITNSPPVIASQPPVGPTANNLYVYPVKASDPDGDPVTFSLGPSVPKGMTIDPQSGKLQWALSPESSGTFLIEIIATDKDGAKGVQRYLMTVSAPARTPSRP</sequence>
<dbReference type="Gene3D" id="2.60.40.10">
    <property type="entry name" value="Immunoglobulins"/>
    <property type="match status" value="1"/>
</dbReference>
<dbReference type="Proteomes" id="UP000741360">
    <property type="component" value="Unassembled WGS sequence"/>
</dbReference>
<dbReference type="Pfam" id="PF05345">
    <property type="entry name" value="He_PIG"/>
    <property type="match status" value="1"/>
</dbReference>
<feature type="region of interest" description="Disordered" evidence="1">
    <location>
        <begin position="31"/>
        <end position="51"/>
    </location>
</feature>
<organism evidence="2 3">
    <name type="scientific">Tectimicrobiota bacterium</name>
    <dbReference type="NCBI Taxonomy" id="2528274"/>
    <lineage>
        <taxon>Bacteria</taxon>
        <taxon>Pseudomonadati</taxon>
        <taxon>Nitrospinota/Tectimicrobiota group</taxon>
        <taxon>Candidatus Tectimicrobiota</taxon>
    </lineage>
</organism>
<feature type="compositionally biased region" description="Pro residues" evidence="1">
    <location>
        <begin position="32"/>
        <end position="43"/>
    </location>
</feature>
<dbReference type="GO" id="GO:0005509">
    <property type="term" value="F:calcium ion binding"/>
    <property type="evidence" value="ECO:0007669"/>
    <property type="project" value="InterPro"/>
</dbReference>
<evidence type="ECO:0000313" key="3">
    <source>
        <dbReference type="Proteomes" id="UP000741360"/>
    </source>
</evidence>
<protein>
    <submittedName>
        <fullName evidence="2">Ig domain-containing protein</fullName>
    </submittedName>
</protein>
<evidence type="ECO:0000256" key="1">
    <source>
        <dbReference type="SAM" id="MobiDB-lite"/>
    </source>
</evidence>
<evidence type="ECO:0000313" key="2">
    <source>
        <dbReference type="EMBL" id="MBI3013665.1"/>
    </source>
</evidence>
<proteinExistence type="predicted"/>